<evidence type="ECO:0000313" key="3">
    <source>
        <dbReference type="EMBL" id="SDJ30667.1"/>
    </source>
</evidence>
<dbReference type="AlphaFoldDB" id="A0A1G8SN73"/>
<dbReference type="InterPro" id="IPR001845">
    <property type="entry name" value="HTH_ArsR_DNA-bd_dom"/>
</dbReference>
<dbReference type="SMART" id="SM00418">
    <property type="entry name" value="HTH_ARSR"/>
    <property type="match status" value="1"/>
</dbReference>
<dbReference type="CDD" id="cd00090">
    <property type="entry name" value="HTH_ARSR"/>
    <property type="match status" value="1"/>
</dbReference>
<dbReference type="EMBL" id="FNFC01000002">
    <property type="protein sequence ID" value="SDJ30667.1"/>
    <property type="molecule type" value="Genomic_DNA"/>
</dbReference>
<keyword evidence="4" id="KW-1185">Reference proteome</keyword>
<sequence length="124" mass="14431">MYHENQGSELERTPDAETDVETPFVTPSDRTNSMEKALWYLFAGSRGGANRVRIVRELADRPRNANELADELDLNYNTIDHHLDMLEDHNVVEPSEHDYGKLYFLTDQFEQHQETFETISEEVS</sequence>
<dbReference type="InterPro" id="IPR036388">
    <property type="entry name" value="WH-like_DNA-bd_sf"/>
</dbReference>
<dbReference type="SUPFAM" id="SSF46785">
    <property type="entry name" value="Winged helix' DNA-binding domain"/>
    <property type="match status" value="1"/>
</dbReference>
<dbReference type="PROSITE" id="PS50987">
    <property type="entry name" value="HTH_ARSR_2"/>
    <property type="match status" value="1"/>
</dbReference>
<gene>
    <name evidence="3" type="ORF">SAMN05216226_10261</name>
</gene>
<dbReference type="InterPro" id="IPR011991">
    <property type="entry name" value="ArsR-like_HTH"/>
</dbReference>
<dbReference type="InterPro" id="IPR036390">
    <property type="entry name" value="WH_DNA-bd_sf"/>
</dbReference>
<dbReference type="GO" id="GO:0003700">
    <property type="term" value="F:DNA-binding transcription factor activity"/>
    <property type="evidence" value="ECO:0007669"/>
    <property type="project" value="InterPro"/>
</dbReference>
<organism evidence="3 4">
    <name type="scientific">Halovenus aranensis</name>
    <dbReference type="NCBI Taxonomy" id="890420"/>
    <lineage>
        <taxon>Archaea</taxon>
        <taxon>Methanobacteriati</taxon>
        <taxon>Methanobacteriota</taxon>
        <taxon>Stenosarchaea group</taxon>
        <taxon>Halobacteria</taxon>
        <taxon>Halobacteriales</taxon>
        <taxon>Haloarculaceae</taxon>
        <taxon>Halovenus</taxon>
    </lineage>
</organism>
<dbReference type="PANTHER" id="PTHR38600">
    <property type="entry name" value="TRANSCRIPTIONAL REGULATORY PROTEIN"/>
    <property type="match status" value="1"/>
</dbReference>
<dbReference type="PANTHER" id="PTHR38600:SF1">
    <property type="entry name" value="TRANSCRIPTIONAL REGULATORY PROTEIN"/>
    <property type="match status" value="1"/>
</dbReference>
<accession>A0A1G8SN73</accession>
<feature type="domain" description="HTH arsR-type" evidence="2">
    <location>
        <begin position="31"/>
        <end position="124"/>
    </location>
</feature>
<dbReference type="Proteomes" id="UP000198856">
    <property type="component" value="Unassembled WGS sequence"/>
</dbReference>
<protein>
    <submittedName>
        <fullName evidence="3">Regulatory protein, arsR family</fullName>
    </submittedName>
</protein>
<evidence type="ECO:0000256" key="1">
    <source>
        <dbReference type="SAM" id="MobiDB-lite"/>
    </source>
</evidence>
<feature type="region of interest" description="Disordered" evidence="1">
    <location>
        <begin position="1"/>
        <end position="29"/>
    </location>
</feature>
<name>A0A1G8SN73_9EURY</name>
<dbReference type="STRING" id="890420.SAMN05216226_10261"/>
<evidence type="ECO:0000259" key="2">
    <source>
        <dbReference type="PROSITE" id="PS50987"/>
    </source>
</evidence>
<dbReference type="Gene3D" id="1.10.10.10">
    <property type="entry name" value="Winged helix-like DNA-binding domain superfamily/Winged helix DNA-binding domain"/>
    <property type="match status" value="1"/>
</dbReference>
<dbReference type="Pfam" id="PF01022">
    <property type="entry name" value="HTH_5"/>
    <property type="match status" value="1"/>
</dbReference>
<reference evidence="3 4" key="1">
    <citation type="submission" date="2016-10" db="EMBL/GenBank/DDBJ databases">
        <authorList>
            <person name="de Groot N.N."/>
        </authorList>
    </citation>
    <scope>NUCLEOTIDE SEQUENCE [LARGE SCALE GENOMIC DNA]</scope>
    <source>
        <strain evidence="3 4">IBRC-M10015</strain>
    </source>
</reference>
<evidence type="ECO:0000313" key="4">
    <source>
        <dbReference type="Proteomes" id="UP000198856"/>
    </source>
</evidence>
<proteinExistence type="predicted"/>